<keyword evidence="7" id="KW-1185">Reference proteome</keyword>
<dbReference type="GeneID" id="70250943"/>
<accession>A0AAD4PUP8</accession>
<dbReference type="AlphaFoldDB" id="A0AAD4PUP8"/>
<keyword evidence="2" id="KW-0238">DNA-binding</keyword>
<dbReference type="PANTHER" id="PTHR38791">
    <property type="entry name" value="ZN(II)2CYS6 TRANSCRIPTION FACTOR (EUROFUNG)-RELATED-RELATED"/>
    <property type="match status" value="1"/>
</dbReference>
<dbReference type="CDD" id="cd00067">
    <property type="entry name" value="GAL4"/>
    <property type="match status" value="1"/>
</dbReference>
<evidence type="ECO:0000256" key="2">
    <source>
        <dbReference type="ARBA" id="ARBA00023125"/>
    </source>
</evidence>
<dbReference type="SUPFAM" id="SSF57701">
    <property type="entry name" value="Zn2/Cys6 DNA-binding domain"/>
    <property type="match status" value="1"/>
</dbReference>
<dbReference type="InterPro" id="IPR001138">
    <property type="entry name" value="Zn2Cys6_DnaBD"/>
</dbReference>
<dbReference type="PROSITE" id="PS00463">
    <property type="entry name" value="ZN2_CY6_FUNGAL_1"/>
    <property type="match status" value="1"/>
</dbReference>
<evidence type="ECO:0000313" key="7">
    <source>
        <dbReference type="Proteomes" id="UP001201262"/>
    </source>
</evidence>
<gene>
    <name evidence="6" type="ORF">BGW36DRAFT_429214</name>
</gene>
<proteinExistence type="predicted"/>
<keyword evidence="4" id="KW-0539">Nucleus</keyword>
<evidence type="ECO:0000256" key="3">
    <source>
        <dbReference type="ARBA" id="ARBA00023163"/>
    </source>
</evidence>
<evidence type="ECO:0000313" key="6">
    <source>
        <dbReference type="EMBL" id="KAH8695336.1"/>
    </source>
</evidence>
<dbReference type="Proteomes" id="UP001201262">
    <property type="component" value="Unassembled WGS sequence"/>
</dbReference>
<keyword evidence="3" id="KW-0804">Transcription</keyword>
<dbReference type="InterPro" id="IPR053175">
    <property type="entry name" value="DHMBA_Reg_Transcription_Factor"/>
</dbReference>
<keyword evidence="1" id="KW-0805">Transcription regulation</keyword>
<evidence type="ECO:0000256" key="1">
    <source>
        <dbReference type="ARBA" id="ARBA00023015"/>
    </source>
</evidence>
<dbReference type="Pfam" id="PF00172">
    <property type="entry name" value="Zn_clus"/>
    <property type="match status" value="1"/>
</dbReference>
<dbReference type="EMBL" id="JAJTJA010000008">
    <property type="protein sequence ID" value="KAH8695336.1"/>
    <property type="molecule type" value="Genomic_DNA"/>
</dbReference>
<dbReference type="SMART" id="SM00066">
    <property type="entry name" value="GAL4"/>
    <property type="match status" value="1"/>
</dbReference>
<protein>
    <recommendedName>
        <fullName evidence="5">Zn(2)-C6 fungal-type domain-containing protein</fullName>
    </recommendedName>
</protein>
<dbReference type="GO" id="GO:0003677">
    <property type="term" value="F:DNA binding"/>
    <property type="evidence" value="ECO:0007669"/>
    <property type="project" value="UniProtKB-KW"/>
</dbReference>
<evidence type="ECO:0000256" key="4">
    <source>
        <dbReference type="ARBA" id="ARBA00023242"/>
    </source>
</evidence>
<reference evidence="6" key="1">
    <citation type="submission" date="2021-12" db="EMBL/GenBank/DDBJ databases">
        <title>Convergent genome expansion in fungi linked to evolution of root-endophyte symbiosis.</title>
        <authorList>
            <consortium name="DOE Joint Genome Institute"/>
            <person name="Ke Y.-H."/>
            <person name="Bonito G."/>
            <person name="Liao H.-L."/>
            <person name="Looney B."/>
            <person name="Rojas-Flechas A."/>
            <person name="Nash J."/>
            <person name="Hameed K."/>
            <person name="Schadt C."/>
            <person name="Martin F."/>
            <person name="Crous P.W."/>
            <person name="Miettinen O."/>
            <person name="Magnuson J.K."/>
            <person name="Labbe J."/>
            <person name="Jacobson D."/>
            <person name="Doktycz M.J."/>
            <person name="Veneault-Fourrey C."/>
            <person name="Kuo A."/>
            <person name="Mondo S."/>
            <person name="Calhoun S."/>
            <person name="Riley R."/>
            <person name="Ohm R."/>
            <person name="LaButti K."/>
            <person name="Andreopoulos B."/>
            <person name="Pangilinan J."/>
            <person name="Nolan M."/>
            <person name="Tritt A."/>
            <person name="Clum A."/>
            <person name="Lipzen A."/>
            <person name="Daum C."/>
            <person name="Barry K."/>
            <person name="Grigoriev I.V."/>
            <person name="Vilgalys R."/>
        </authorList>
    </citation>
    <scope>NUCLEOTIDE SEQUENCE</scope>
    <source>
        <strain evidence="6">PMI_201</strain>
    </source>
</reference>
<dbReference type="Gene3D" id="4.10.240.10">
    <property type="entry name" value="Zn(2)-C6 fungal-type DNA-binding domain"/>
    <property type="match status" value="1"/>
</dbReference>
<dbReference type="PROSITE" id="PS50048">
    <property type="entry name" value="ZN2_CY6_FUNGAL_2"/>
    <property type="match status" value="1"/>
</dbReference>
<dbReference type="InterPro" id="IPR036864">
    <property type="entry name" value="Zn2-C6_fun-type_DNA-bd_sf"/>
</dbReference>
<sequence>MTLAGRSSRGCTTCRTKKKKCDQKLPSCGLCLRTGSVCPGYRDPLSLAFRDQREKVITKAKTMYSHPRSKRVTKPRTTLINEPTEKRLERPCVETDFNSNAALSYTAMASSLIAALPFPLEEQATCFFFHHYIIMDEDYLKGYMSYLPTMFVDIPPNPALYAAVIAVGSAGIANFKRSSDLMVTTSDRYSTALSLTHKLLADLPKCWRYSTAVAVLLLAMYETATCVSPRSMLAWRSHVSGAATFLRMEKEDWCQGVGIELLYDICEKLILKCLQHREDIPPDIVHLIDQVQNNDSSPKLSLQTIAMRLCSLRASTSRQTFPDARAIIYEAWKVDGELAHWARCLPVEYSYHRICNNHCSAQIPSEDHTYPCILVANLWNKYRCLRILANEIILEQFSIGEWVYDEKQRHMSEYLLDLFANQICSAASPYLSDNKSPSQSGALGTLLLWPLYLVATNWAASLPIRDWAISKLNEIGESKGILQALSIANLLRKQWDITIWEQKLPILSADLDDHW</sequence>
<organism evidence="6 7">
    <name type="scientific">Talaromyces proteolyticus</name>
    <dbReference type="NCBI Taxonomy" id="1131652"/>
    <lineage>
        <taxon>Eukaryota</taxon>
        <taxon>Fungi</taxon>
        <taxon>Dikarya</taxon>
        <taxon>Ascomycota</taxon>
        <taxon>Pezizomycotina</taxon>
        <taxon>Eurotiomycetes</taxon>
        <taxon>Eurotiomycetidae</taxon>
        <taxon>Eurotiales</taxon>
        <taxon>Trichocomaceae</taxon>
        <taxon>Talaromyces</taxon>
        <taxon>Talaromyces sect. Bacilispori</taxon>
    </lineage>
</organism>
<dbReference type="GO" id="GO:0000981">
    <property type="term" value="F:DNA-binding transcription factor activity, RNA polymerase II-specific"/>
    <property type="evidence" value="ECO:0007669"/>
    <property type="project" value="InterPro"/>
</dbReference>
<dbReference type="RefSeq" id="XP_046070478.1">
    <property type="nucleotide sequence ID" value="XM_046220656.1"/>
</dbReference>
<feature type="domain" description="Zn(2)-C6 fungal-type" evidence="5">
    <location>
        <begin position="10"/>
        <end position="38"/>
    </location>
</feature>
<name>A0AAD4PUP8_9EURO</name>
<comment type="caution">
    <text evidence="6">The sequence shown here is derived from an EMBL/GenBank/DDBJ whole genome shotgun (WGS) entry which is preliminary data.</text>
</comment>
<dbReference type="GO" id="GO:0008270">
    <property type="term" value="F:zinc ion binding"/>
    <property type="evidence" value="ECO:0007669"/>
    <property type="project" value="InterPro"/>
</dbReference>
<evidence type="ECO:0000259" key="5">
    <source>
        <dbReference type="PROSITE" id="PS50048"/>
    </source>
</evidence>